<dbReference type="SUPFAM" id="SSF46785">
    <property type="entry name" value="Winged helix' DNA-binding domain"/>
    <property type="match status" value="1"/>
</dbReference>
<dbReference type="Proteomes" id="UP001183202">
    <property type="component" value="Unassembled WGS sequence"/>
</dbReference>
<evidence type="ECO:0000313" key="8">
    <source>
        <dbReference type="EMBL" id="MDT0352402.1"/>
    </source>
</evidence>
<protein>
    <submittedName>
        <fullName evidence="8">Flavin reductase</fullName>
    </submittedName>
</protein>
<dbReference type="InterPro" id="IPR036388">
    <property type="entry name" value="WH-like_DNA-bd_sf"/>
</dbReference>
<proteinExistence type="inferred from homology"/>
<feature type="domain" description="GntR C-terminal" evidence="6">
    <location>
        <begin position="230"/>
        <end position="356"/>
    </location>
</feature>
<dbReference type="Gene3D" id="1.10.10.10">
    <property type="entry name" value="Winged helix-like DNA-binding domain superfamily/Winged helix DNA-binding domain"/>
    <property type="match status" value="1"/>
</dbReference>
<evidence type="ECO:0000256" key="2">
    <source>
        <dbReference type="ARBA" id="ARBA00023002"/>
    </source>
</evidence>
<dbReference type="Pfam" id="PF00392">
    <property type="entry name" value="GntR"/>
    <property type="match status" value="1"/>
</dbReference>
<dbReference type="SMART" id="SM00903">
    <property type="entry name" value="Flavin_Reduct"/>
    <property type="match status" value="1"/>
</dbReference>
<dbReference type="SUPFAM" id="SSF50475">
    <property type="entry name" value="FMN-binding split barrel"/>
    <property type="match status" value="1"/>
</dbReference>
<dbReference type="InterPro" id="IPR011711">
    <property type="entry name" value="GntR_C"/>
</dbReference>
<dbReference type="SMART" id="SM00895">
    <property type="entry name" value="FCD"/>
    <property type="match status" value="1"/>
</dbReference>
<evidence type="ECO:0000313" key="9">
    <source>
        <dbReference type="Proteomes" id="UP001183202"/>
    </source>
</evidence>
<keyword evidence="4" id="KW-0238">DNA-binding</keyword>
<keyword evidence="5" id="KW-0804">Transcription</keyword>
<keyword evidence="2" id="KW-0560">Oxidoreductase</keyword>
<dbReference type="Gene3D" id="2.30.110.10">
    <property type="entry name" value="Electron Transport, Fmn-binding Protein, Chain A"/>
    <property type="match status" value="1"/>
</dbReference>
<dbReference type="InterPro" id="IPR002563">
    <property type="entry name" value="Flavin_Rdtase-like_dom"/>
</dbReference>
<sequence>MTDKETFRHVIGHFASGVTVLTARNGDADFGATASAVSSLSLEPPMLLVCLNTRSSTQQAIHSSRTFGVNILDEDQGIVAERFASPHGQKFEGLNLERGEGGVPLLADSLAYCECRVSEDVLAGTHRVFLAGVTRAVAREGSPLTYFRGKFGRFEVEQDRIVYGDLRDRILSRSFSLEDSLDVGMLSKELDVLPATVYHAVTKLVADGLLARDPDRGYVVRPVTPESSEHAFDARCAMELGAAAMTVGQVPRQRIAVLRALMEETVPLVSDGRFVDIEAYTRHNEAFHNALVDLADNPALADPYRRLGVAGLMVSLLREGSEAHAEIIDDHRAIVDAYERGSLLDAVAVIKRHNENAKENTRRAIVAAGGVI</sequence>
<gene>
    <name evidence="8" type="ORF">RM445_23015</name>
</gene>
<comment type="caution">
    <text evidence="8">The sequence shown here is derived from an EMBL/GenBank/DDBJ whole genome shotgun (WGS) entry which is preliminary data.</text>
</comment>
<name>A0ABU2NEL8_9PSEU</name>
<keyword evidence="9" id="KW-1185">Reference proteome</keyword>
<dbReference type="SUPFAM" id="SSF48008">
    <property type="entry name" value="GntR ligand-binding domain-like"/>
    <property type="match status" value="1"/>
</dbReference>
<evidence type="ECO:0000259" key="7">
    <source>
        <dbReference type="SMART" id="SM00903"/>
    </source>
</evidence>
<dbReference type="PANTHER" id="PTHR30466">
    <property type="entry name" value="FLAVIN REDUCTASE"/>
    <property type="match status" value="1"/>
</dbReference>
<dbReference type="Gene3D" id="1.20.120.530">
    <property type="entry name" value="GntR ligand-binding domain-like"/>
    <property type="match status" value="1"/>
</dbReference>
<evidence type="ECO:0000259" key="6">
    <source>
        <dbReference type="SMART" id="SM00895"/>
    </source>
</evidence>
<evidence type="ECO:0000256" key="4">
    <source>
        <dbReference type="ARBA" id="ARBA00023125"/>
    </source>
</evidence>
<dbReference type="InterPro" id="IPR036390">
    <property type="entry name" value="WH_DNA-bd_sf"/>
</dbReference>
<dbReference type="InterPro" id="IPR008920">
    <property type="entry name" value="TF_FadR/GntR_C"/>
</dbReference>
<dbReference type="EMBL" id="JAVREJ010000018">
    <property type="protein sequence ID" value="MDT0352402.1"/>
    <property type="molecule type" value="Genomic_DNA"/>
</dbReference>
<dbReference type="Pfam" id="PF01613">
    <property type="entry name" value="Flavin_Reduct"/>
    <property type="match status" value="1"/>
</dbReference>
<evidence type="ECO:0000256" key="3">
    <source>
        <dbReference type="ARBA" id="ARBA00023015"/>
    </source>
</evidence>
<comment type="similarity">
    <text evidence="1">Belongs to the non-flavoprotein flavin reductase family.</text>
</comment>
<dbReference type="InterPro" id="IPR000524">
    <property type="entry name" value="Tscrpt_reg_HTH_GntR"/>
</dbReference>
<accession>A0ABU2NEL8</accession>
<dbReference type="InterPro" id="IPR012349">
    <property type="entry name" value="Split_barrel_FMN-bd"/>
</dbReference>
<evidence type="ECO:0000256" key="1">
    <source>
        <dbReference type="ARBA" id="ARBA00008898"/>
    </source>
</evidence>
<evidence type="ECO:0000256" key="5">
    <source>
        <dbReference type="ARBA" id="ARBA00023163"/>
    </source>
</evidence>
<dbReference type="Pfam" id="PF07729">
    <property type="entry name" value="FCD"/>
    <property type="match status" value="1"/>
</dbReference>
<feature type="domain" description="Flavin reductase like" evidence="7">
    <location>
        <begin position="11"/>
        <end position="153"/>
    </location>
</feature>
<organism evidence="8 9">
    <name type="scientific">Pseudonocardia charpentierae</name>
    <dbReference type="NCBI Taxonomy" id="3075545"/>
    <lineage>
        <taxon>Bacteria</taxon>
        <taxon>Bacillati</taxon>
        <taxon>Actinomycetota</taxon>
        <taxon>Actinomycetes</taxon>
        <taxon>Pseudonocardiales</taxon>
        <taxon>Pseudonocardiaceae</taxon>
        <taxon>Pseudonocardia</taxon>
    </lineage>
</organism>
<keyword evidence="3" id="KW-0805">Transcription regulation</keyword>
<dbReference type="RefSeq" id="WP_311558908.1">
    <property type="nucleotide sequence ID" value="NZ_JAVREJ010000018.1"/>
</dbReference>
<dbReference type="PANTHER" id="PTHR30466:SF11">
    <property type="entry name" value="FLAVIN-DEPENDENT MONOOXYGENASE, REDUCTASE SUBUNIT HSAB"/>
    <property type="match status" value="1"/>
</dbReference>
<dbReference type="InterPro" id="IPR050268">
    <property type="entry name" value="NADH-dep_flavin_reductase"/>
</dbReference>
<reference evidence="9" key="1">
    <citation type="submission" date="2023-07" db="EMBL/GenBank/DDBJ databases">
        <title>30 novel species of actinomycetes from the DSMZ collection.</title>
        <authorList>
            <person name="Nouioui I."/>
        </authorList>
    </citation>
    <scope>NUCLEOTIDE SEQUENCE [LARGE SCALE GENOMIC DNA]</scope>
    <source>
        <strain evidence="9">DSM 45834</strain>
    </source>
</reference>